<accession>A0A6A3HA71</accession>
<evidence type="ECO:0000313" key="2">
    <source>
        <dbReference type="EMBL" id="KAE8965844.1"/>
    </source>
</evidence>
<evidence type="ECO:0000256" key="1">
    <source>
        <dbReference type="SAM" id="MobiDB-lite"/>
    </source>
</evidence>
<reference evidence="2 3" key="1">
    <citation type="submission" date="2018-09" db="EMBL/GenBank/DDBJ databases">
        <title>Genomic investigation of the strawberry pathogen Phytophthora fragariae indicates pathogenicity is determined by transcriptional variation in three key races.</title>
        <authorList>
            <person name="Adams T.M."/>
            <person name="Armitage A.D."/>
            <person name="Sobczyk M.K."/>
            <person name="Bates H.J."/>
            <person name="Dunwell J.M."/>
            <person name="Nellist C.F."/>
            <person name="Harrison R.J."/>
        </authorList>
    </citation>
    <scope>NUCLEOTIDE SEQUENCE [LARGE SCALE GENOMIC DNA]</scope>
    <source>
        <strain evidence="2 3">SCRP324</strain>
    </source>
</reference>
<evidence type="ECO:0000313" key="3">
    <source>
        <dbReference type="Proteomes" id="UP000435112"/>
    </source>
</evidence>
<dbReference type="AlphaFoldDB" id="A0A6A3HA71"/>
<gene>
    <name evidence="2" type="ORF">PR002_g28556</name>
</gene>
<organism evidence="2 3">
    <name type="scientific">Phytophthora rubi</name>
    <dbReference type="NCBI Taxonomy" id="129364"/>
    <lineage>
        <taxon>Eukaryota</taxon>
        <taxon>Sar</taxon>
        <taxon>Stramenopiles</taxon>
        <taxon>Oomycota</taxon>
        <taxon>Peronosporomycetes</taxon>
        <taxon>Peronosporales</taxon>
        <taxon>Peronosporaceae</taxon>
        <taxon>Phytophthora</taxon>
    </lineage>
</organism>
<protein>
    <submittedName>
        <fullName evidence="2">Uncharacterized protein</fullName>
    </submittedName>
</protein>
<feature type="region of interest" description="Disordered" evidence="1">
    <location>
        <begin position="171"/>
        <end position="193"/>
    </location>
</feature>
<name>A0A6A3HA71_9STRA</name>
<dbReference type="Proteomes" id="UP000435112">
    <property type="component" value="Unassembled WGS sequence"/>
</dbReference>
<sequence>MLDATPWSVEEGVRLCKAYTNVSKDCHIHGCSESLRRGERHEHRDQQRLKTVLLHALSIRRSRRQCVLRAASVAMLMGRVGLYGVASATNIEASSAPESSYYYHIVAVAATSVGRVRIFGVASTTNIEASSASESSYYYHIVVVTASISAVLLASLRQWTEWVCTEWRTPRTSRPSAPQSCRTIITSAQSPPR</sequence>
<comment type="caution">
    <text evidence="2">The sequence shown here is derived from an EMBL/GenBank/DDBJ whole genome shotgun (WGS) entry which is preliminary data.</text>
</comment>
<dbReference type="EMBL" id="QXFU01005062">
    <property type="protein sequence ID" value="KAE8965844.1"/>
    <property type="molecule type" value="Genomic_DNA"/>
</dbReference>
<proteinExistence type="predicted"/>